<organism evidence="1">
    <name type="scientific">Siphoviridae sp. ctDXu9</name>
    <dbReference type="NCBI Taxonomy" id="2825387"/>
    <lineage>
        <taxon>Viruses</taxon>
        <taxon>Duplodnaviria</taxon>
        <taxon>Heunggongvirae</taxon>
        <taxon>Uroviricota</taxon>
        <taxon>Caudoviricetes</taxon>
    </lineage>
</organism>
<proteinExistence type="predicted"/>
<name>A0A8S5VD84_9CAUD</name>
<dbReference type="EMBL" id="BK016244">
    <property type="protein sequence ID" value="DAG04632.1"/>
    <property type="molecule type" value="Genomic_DNA"/>
</dbReference>
<sequence length="34" mass="3723">MHTPTIINIKIGCSVRNQNPLIFTLAIWQKGGGT</sequence>
<reference evidence="1" key="1">
    <citation type="journal article" date="2021" name="Proc. Natl. Acad. Sci. U.S.A.">
        <title>A Catalog of Tens of Thousands of Viruses from Human Metagenomes Reveals Hidden Associations with Chronic Diseases.</title>
        <authorList>
            <person name="Tisza M.J."/>
            <person name="Buck C.B."/>
        </authorList>
    </citation>
    <scope>NUCLEOTIDE SEQUENCE</scope>
    <source>
        <strain evidence="1">CtDXu9</strain>
    </source>
</reference>
<accession>A0A8S5VD84</accession>
<evidence type="ECO:0000313" key="1">
    <source>
        <dbReference type="EMBL" id="DAG04632.1"/>
    </source>
</evidence>
<protein>
    <submittedName>
        <fullName evidence="1">Uncharacterized protein</fullName>
    </submittedName>
</protein>